<proteinExistence type="predicted"/>
<sequence length="672" mass="76658">MESYTTYKRLIAKTVIVSLLTSLAVAFLYGVYIKKQAVDDLARVDARKTSRLAFEALYSAMEKGWSKEELDAIIVRLNKVEPKMSINAYRSPIVAELFGDRNNDKQIRDHDPMVASAMKGEEILAGDEEIRYLYPIVVKQECLSCHTNAKIGDINGVIDVRFPVANLKISLTTMINSFIIFFVLFTIVIFAILYYKLNELLVQPIKQFIVMIQDIISNNDMAKRISLKTKILEVKNIENYFNKMLDSIQDYYEKLQELSDRDYLTGLYNRRKFEEFLTYEVMRSVRHHHKFTVLMIDLDNFKYINDTYGHASGDLVLKEVTNIFGSNLRNADVLARIGGDEFAVILPETPYESGYAVVEKLRSSLESTPISLMFDQVSLTASFGIAEYPEQGENITALLTGSDLAMYKAKRAGKNTIARADQSDQEMASEIQKKGEFLRRAIDEDCVEPFVQPIYDVQSGEIFGYEVLARIRDGQRYMAAGQFIEVAESLGFAPKIDQIILTKGLLAREERGLWDKRFFFNLSTKSLFGGDYVDLIKEHGERNPNPSSSTGITIEILEREAIHNVNGLMDIIEELKQKGISFALDDFGSGFSSFVYLKYFDTDYVKIDGEFVKNIVVNEKDRIFVKHIHQIAKEFGKETIAEYVEDIETLNILKEIGVDYAQGFHLGRPHQL</sequence>
<evidence type="ECO:0000259" key="4">
    <source>
        <dbReference type="PROSITE" id="PS50887"/>
    </source>
</evidence>
<evidence type="ECO:0000259" key="3">
    <source>
        <dbReference type="PROSITE" id="PS50885"/>
    </source>
</evidence>
<dbReference type="InterPro" id="IPR001633">
    <property type="entry name" value="EAL_dom"/>
</dbReference>
<accession>A0A2D3WEH2</accession>
<feature type="transmembrane region" description="Helical" evidence="1">
    <location>
        <begin position="12"/>
        <end position="33"/>
    </location>
</feature>
<dbReference type="PROSITE" id="PS50887">
    <property type="entry name" value="GGDEF"/>
    <property type="match status" value="1"/>
</dbReference>
<name>A0A2D3WEH2_9BACT</name>
<dbReference type="Pfam" id="PF00563">
    <property type="entry name" value="EAL"/>
    <property type="match status" value="1"/>
</dbReference>
<dbReference type="SMART" id="SM00052">
    <property type="entry name" value="EAL"/>
    <property type="match status" value="1"/>
</dbReference>
<keyword evidence="1" id="KW-1133">Transmembrane helix</keyword>
<evidence type="ECO:0000259" key="2">
    <source>
        <dbReference type="PROSITE" id="PS50883"/>
    </source>
</evidence>
<dbReference type="PROSITE" id="PS50883">
    <property type="entry name" value="EAL"/>
    <property type="match status" value="1"/>
</dbReference>
<dbReference type="EMBL" id="DLUI01000059">
    <property type="protein sequence ID" value="DAB38828.1"/>
    <property type="molecule type" value="Genomic_DNA"/>
</dbReference>
<dbReference type="InterPro" id="IPR003660">
    <property type="entry name" value="HAMP_dom"/>
</dbReference>
<dbReference type="AlphaFoldDB" id="A0A2D3WEH2"/>
<dbReference type="Gene3D" id="3.30.70.270">
    <property type="match status" value="1"/>
</dbReference>
<dbReference type="SUPFAM" id="SSF141868">
    <property type="entry name" value="EAL domain-like"/>
    <property type="match status" value="1"/>
</dbReference>
<evidence type="ECO:0000313" key="6">
    <source>
        <dbReference type="Proteomes" id="UP000228859"/>
    </source>
</evidence>
<dbReference type="CDD" id="cd01949">
    <property type="entry name" value="GGDEF"/>
    <property type="match status" value="1"/>
</dbReference>
<reference evidence="5 6" key="1">
    <citation type="journal article" date="2017" name="Front. Microbiol.">
        <title>Comparative Genomic Analysis of the Class Epsilonproteobacteria and Proposed Reclassification to Epsilonbacteraeota (phyl. nov.).</title>
        <authorList>
            <person name="Waite D.W."/>
            <person name="Vanwonterghem I."/>
            <person name="Rinke C."/>
            <person name="Parks D.H."/>
            <person name="Zhang Y."/>
            <person name="Takai K."/>
            <person name="Sievert S.M."/>
            <person name="Simon J."/>
            <person name="Campbell B.J."/>
            <person name="Hanson T.E."/>
            <person name="Woyke T."/>
            <person name="Klotz M.G."/>
            <person name="Hugenholtz P."/>
        </authorList>
    </citation>
    <scope>NUCLEOTIDE SEQUENCE [LARGE SCALE GENOMIC DNA]</scope>
    <source>
        <strain evidence="5">UBA12443</strain>
    </source>
</reference>
<dbReference type="FunFam" id="3.30.70.270:FF:000001">
    <property type="entry name" value="Diguanylate cyclase domain protein"/>
    <property type="match status" value="1"/>
</dbReference>
<evidence type="ECO:0000256" key="1">
    <source>
        <dbReference type="SAM" id="Phobius"/>
    </source>
</evidence>
<dbReference type="Proteomes" id="UP000228859">
    <property type="component" value="Unassembled WGS sequence"/>
</dbReference>
<dbReference type="InterPro" id="IPR000160">
    <property type="entry name" value="GGDEF_dom"/>
</dbReference>
<gene>
    <name evidence="5" type="ORF">CFH83_03695</name>
</gene>
<feature type="domain" description="HAMP" evidence="3">
    <location>
        <begin position="199"/>
        <end position="253"/>
    </location>
</feature>
<dbReference type="CDD" id="cd01948">
    <property type="entry name" value="EAL"/>
    <property type="match status" value="1"/>
</dbReference>
<feature type="transmembrane region" description="Helical" evidence="1">
    <location>
        <begin position="178"/>
        <end position="197"/>
    </location>
</feature>
<dbReference type="PROSITE" id="PS50885">
    <property type="entry name" value="HAMP"/>
    <property type="match status" value="1"/>
</dbReference>
<dbReference type="Pfam" id="PF00990">
    <property type="entry name" value="GGDEF"/>
    <property type="match status" value="1"/>
</dbReference>
<organism evidence="5 6">
    <name type="scientific">Sulfuricurvum kujiense</name>
    <dbReference type="NCBI Taxonomy" id="148813"/>
    <lineage>
        <taxon>Bacteria</taxon>
        <taxon>Pseudomonadati</taxon>
        <taxon>Campylobacterota</taxon>
        <taxon>Epsilonproteobacteria</taxon>
        <taxon>Campylobacterales</taxon>
        <taxon>Sulfurimonadaceae</taxon>
        <taxon>Sulfuricurvum</taxon>
    </lineage>
</organism>
<dbReference type="PANTHER" id="PTHR33121">
    <property type="entry name" value="CYCLIC DI-GMP PHOSPHODIESTERASE PDEF"/>
    <property type="match status" value="1"/>
</dbReference>
<dbReference type="InterPro" id="IPR050706">
    <property type="entry name" value="Cyclic-di-GMP_PDE-like"/>
</dbReference>
<evidence type="ECO:0000313" key="5">
    <source>
        <dbReference type="EMBL" id="DAB38828.1"/>
    </source>
</evidence>
<dbReference type="SUPFAM" id="SSF55073">
    <property type="entry name" value="Nucleotide cyclase"/>
    <property type="match status" value="1"/>
</dbReference>
<dbReference type="GO" id="GO:0007165">
    <property type="term" value="P:signal transduction"/>
    <property type="evidence" value="ECO:0007669"/>
    <property type="project" value="InterPro"/>
</dbReference>
<protein>
    <submittedName>
        <fullName evidence="5">Signal transduction protein</fullName>
    </submittedName>
</protein>
<comment type="caution">
    <text evidence="5">The sequence shown here is derived from an EMBL/GenBank/DDBJ whole genome shotgun (WGS) entry which is preliminary data.</text>
</comment>
<dbReference type="InterPro" id="IPR029787">
    <property type="entry name" value="Nucleotide_cyclase"/>
</dbReference>
<dbReference type="NCBIfam" id="TIGR00254">
    <property type="entry name" value="GGDEF"/>
    <property type="match status" value="1"/>
</dbReference>
<dbReference type="Gene3D" id="3.30.450.290">
    <property type="match status" value="1"/>
</dbReference>
<dbReference type="GO" id="GO:0071111">
    <property type="term" value="F:cyclic-guanylate-specific phosphodiesterase activity"/>
    <property type="evidence" value="ECO:0007669"/>
    <property type="project" value="InterPro"/>
</dbReference>
<dbReference type="GO" id="GO:0016020">
    <property type="term" value="C:membrane"/>
    <property type="evidence" value="ECO:0007669"/>
    <property type="project" value="InterPro"/>
</dbReference>
<dbReference type="RefSeq" id="WP_294896292.1">
    <property type="nucleotide sequence ID" value="NZ_DLUI01000059.1"/>
</dbReference>
<keyword evidence="1" id="KW-0812">Transmembrane</keyword>
<dbReference type="PANTHER" id="PTHR33121:SF71">
    <property type="entry name" value="OXYGEN SENSOR PROTEIN DOSP"/>
    <property type="match status" value="1"/>
</dbReference>
<dbReference type="Gene3D" id="3.20.20.450">
    <property type="entry name" value="EAL domain"/>
    <property type="match status" value="1"/>
</dbReference>
<dbReference type="Gene3D" id="6.10.340.10">
    <property type="match status" value="1"/>
</dbReference>
<feature type="domain" description="GGDEF" evidence="4">
    <location>
        <begin position="289"/>
        <end position="422"/>
    </location>
</feature>
<feature type="domain" description="EAL" evidence="2">
    <location>
        <begin position="431"/>
        <end position="672"/>
    </location>
</feature>
<dbReference type="InterPro" id="IPR043128">
    <property type="entry name" value="Rev_trsase/Diguanyl_cyclase"/>
</dbReference>
<dbReference type="SMART" id="SM00267">
    <property type="entry name" value="GGDEF"/>
    <property type="match status" value="1"/>
</dbReference>
<dbReference type="InterPro" id="IPR035919">
    <property type="entry name" value="EAL_sf"/>
</dbReference>
<keyword evidence="1" id="KW-0472">Membrane</keyword>